<dbReference type="InterPro" id="IPR004517">
    <property type="entry name" value="HisZ"/>
</dbReference>
<protein>
    <recommendedName>
        <fullName evidence="5 8">ATP phosphoribosyltransferase regulatory subunit</fullName>
    </recommendedName>
</protein>
<feature type="domain" description="Class II Histidinyl-tRNA synthetase (HisRS)-like catalytic core" evidence="10">
    <location>
        <begin position="12"/>
        <end position="321"/>
    </location>
</feature>
<dbReference type="AlphaFoldDB" id="A0A0E2ZJX8"/>
<evidence type="ECO:0000259" key="10">
    <source>
        <dbReference type="Pfam" id="PF13393"/>
    </source>
</evidence>
<dbReference type="PANTHER" id="PTHR43707:SF1">
    <property type="entry name" value="HISTIDINE--TRNA LIGASE, MITOCHONDRIAL-RELATED"/>
    <property type="match status" value="1"/>
</dbReference>
<dbReference type="GO" id="GO:0004821">
    <property type="term" value="F:histidine-tRNA ligase activity"/>
    <property type="evidence" value="ECO:0007669"/>
    <property type="project" value="TreeGrafter"/>
</dbReference>
<dbReference type="Proteomes" id="UP000028839">
    <property type="component" value="Unassembled WGS sequence"/>
</dbReference>
<reference evidence="11 12" key="1">
    <citation type="submission" date="2014-07" db="EMBL/GenBank/DDBJ databases">
        <title>Comparative analysis of Nitrosococcus oceani genome inventories of strains from Pacific and Atlantic gyres.</title>
        <authorList>
            <person name="Lim C.K."/>
            <person name="Wang L."/>
            <person name="Sayavedra-Soto L.A."/>
            <person name="Klotz M.G."/>
        </authorList>
    </citation>
    <scope>NUCLEOTIDE SEQUENCE [LARGE SCALE GENOMIC DNA]</scope>
    <source>
        <strain evidence="11 12">C-27</strain>
    </source>
</reference>
<feature type="binding site" evidence="9">
    <location>
        <begin position="83"/>
        <end position="85"/>
    </location>
    <ligand>
        <name>L-histidine</name>
        <dbReference type="ChEBI" id="CHEBI:57595"/>
    </ligand>
</feature>
<sequence length="397" mass="44133">MPITERWLLPEGVGELLPIEAEQMERARRVLIDLFHSWGYDLVVPPLIEYLESLLTGVGTDLELQTFKLTDQLTGRLMGVRADITPQVARIAAHCIQRKGVTRLCYIGSVLHTLSQGLGGTRNPIQVGAELYGHSGTESDLEVLRLALEALDVVGVKQVHLDLGHVGIFRDLVLQANLSPEEEYGLFNILQRKARDEIDTMLRNRDVGPQLRHMFMALTSLNGGREVLDEAEQVLAGSGVEQALTTLKEVATLTDKYLPRVPMHFDLGELRGYRYHTGLVFAAYIPGRGQAVAQGGRYDDIGQVFGRAQPATGFSMDLKELVTLGSSTTTTRLGIFAPWSEAPGFEREVARLRQQGERVVYGFPDTVSNYDELGCDRELVLKAKQWQIIEIRKLGRG</sequence>
<keyword evidence="11" id="KW-0328">Glycosyltransferase</keyword>
<comment type="caution">
    <text evidence="11">The sequence shown here is derived from an EMBL/GenBank/DDBJ whole genome shotgun (WGS) entry which is preliminary data.</text>
</comment>
<evidence type="ECO:0000256" key="3">
    <source>
        <dbReference type="ARBA" id="ARBA00005539"/>
    </source>
</evidence>
<dbReference type="HAMAP" id="MF_00125">
    <property type="entry name" value="HisZ"/>
    <property type="match status" value="1"/>
</dbReference>
<accession>A0A0E2ZJX8</accession>
<comment type="miscellaneous">
    <text evidence="8">This function is generally fulfilled by the C-terminal part of HisG, which is missing in some bacteria such as this one.</text>
</comment>
<dbReference type="HOGENOM" id="CLU_025113_0_1_6"/>
<feature type="binding site" evidence="9">
    <location>
        <position position="271"/>
    </location>
    <ligand>
        <name>L-histidine</name>
        <dbReference type="ChEBI" id="CHEBI:57595"/>
    </ligand>
</feature>
<evidence type="ECO:0000256" key="9">
    <source>
        <dbReference type="PIRSR" id="PIRSR001549-1"/>
    </source>
</evidence>
<comment type="subcellular location">
    <subcellularLocation>
        <location evidence="1 8">Cytoplasm</location>
    </subcellularLocation>
</comment>
<dbReference type="NCBIfam" id="NF008935">
    <property type="entry name" value="PRK12292.1-1"/>
    <property type="match status" value="1"/>
</dbReference>
<dbReference type="Pfam" id="PF13393">
    <property type="entry name" value="tRNA-synt_His"/>
    <property type="match status" value="1"/>
</dbReference>
<evidence type="ECO:0000313" key="11">
    <source>
        <dbReference type="EMBL" id="KFI18562.1"/>
    </source>
</evidence>
<comment type="subunit">
    <text evidence="4 8">Heteromultimer composed of HisG and HisZ subunits.</text>
</comment>
<dbReference type="SUPFAM" id="SSF55681">
    <property type="entry name" value="Class II aaRS and biotin synthetases"/>
    <property type="match status" value="1"/>
</dbReference>
<dbReference type="GO" id="GO:0000105">
    <property type="term" value="P:L-histidine biosynthetic process"/>
    <property type="evidence" value="ECO:0007669"/>
    <property type="project" value="UniProtKB-UniRule"/>
</dbReference>
<feature type="binding site" evidence="9">
    <location>
        <position position="126"/>
    </location>
    <ligand>
        <name>L-histidine</name>
        <dbReference type="ChEBI" id="CHEBI:57595"/>
    </ligand>
</feature>
<gene>
    <name evidence="8 11" type="primary">hisZ</name>
    <name evidence="11" type="ORF">IB75_13740</name>
</gene>
<dbReference type="OrthoDB" id="9769617at2"/>
<dbReference type="PANTHER" id="PTHR43707">
    <property type="entry name" value="HISTIDYL-TRNA SYNTHETASE"/>
    <property type="match status" value="1"/>
</dbReference>
<keyword evidence="11" id="KW-0808">Transferase</keyword>
<dbReference type="NCBIfam" id="TIGR00443">
    <property type="entry name" value="hisZ_biosyn_reg"/>
    <property type="match status" value="1"/>
</dbReference>
<dbReference type="SMR" id="A0A0E2ZJX8"/>
<evidence type="ECO:0000256" key="6">
    <source>
        <dbReference type="ARBA" id="ARBA00022490"/>
    </source>
</evidence>
<feature type="binding site" evidence="9">
    <location>
        <position position="130"/>
    </location>
    <ligand>
        <name>L-histidine</name>
        <dbReference type="ChEBI" id="CHEBI:57595"/>
    </ligand>
</feature>
<dbReference type="PIRSF" id="PIRSF001549">
    <property type="entry name" value="His-tRNA_synth"/>
    <property type="match status" value="1"/>
</dbReference>
<proteinExistence type="inferred from homology"/>
<keyword evidence="6 8" id="KW-0963">Cytoplasm</keyword>
<organism evidence="11 12">
    <name type="scientific">Nitrosococcus oceani C-27</name>
    <dbReference type="NCBI Taxonomy" id="314279"/>
    <lineage>
        <taxon>Bacteria</taxon>
        <taxon>Pseudomonadati</taxon>
        <taxon>Pseudomonadota</taxon>
        <taxon>Gammaproteobacteria</taxon>
        <taxon>Chromatiales</taxon>
        <taxon>Chromatiaceae</taxon>
        <taxon>Nitrosococcus</taxon>
    </lineage>
</organism>
<keyword evidence="8" id="KW-0028">Amino-acid biosynthesis</keyword>
<dbReference type="NCBIfam" id="NF009086">
    <property type="entry name" value="PRK12421.1"/>
    <property type="match status" value="1"/>
</dbReference>
<dbReference type="Gene3D" id="3.30.930.10">
    <property type="entry name" value="Bira Bifunctional Protein, Domain 2"/>
    <property type="match status" value="1"/>
</dbReference>
<comment type="pathway">
    <text evidence="2 8">Amino-acid biosynthesis; L-histidine biosynthesis; L-histidine from 5-phospho-alpha-D-ribose 1-diphosphate: step 1/9.</text>
</comment>
<dbReference type="InterPro" id="IPR004516">
    <property type="entry name" value="HisRS/HisZ"/>
</dbReference>
<evidence type="ECO:0000256" key="1">
    <source>
        <dbReference type="ARBA" id="ARBA00004496"/>
    </source>
</evidence>
<comment type="similarity">
    <text evidence="3 8">Belongs to the class-II aminoacyl-tRNA synthetase family. HisZ subfamily.</text>
</comment>
<evidence type="ECO:0000256" key="7">
    <source>
        <dbReference type="ARBA" id="ARBA00025246"/>
    </source>
</evidence>
<dbReference type="GO" id="GO:0016757">
    <property type="term" value="F:glycosyltransferase activity"/>
    <property type="evidence" value="ECO:0007669"/>
    <property type="project" value="UniProtKB-KW"/>
</dbReference>
<dbReference type="InterPro" id="IPR041715">
    <property type="entry name" value="HisRS-like_core"/>
</dbReference>
<name>A0A0E2ZJX8_9GAMM</name>
<keyword evidence="8" id="KW-0368">Histidine biosynthesis</keyword>
<dbReference type="UniPathway" id="UPA00031">
    <property type="reaction ID" value="UER00006"/>
</dbReference>
<dbReference type="CDD" id="cd00773">
    <property type="entry name" value="HisRS-like_core"/>
    <property type="match status" value="1"/>
</dbReference>
<evidence type="ECO:0000256" key="5">
    <source>
        <dbReference type="ARBA" id="ARBA00020397"/>
    </source>
</evidence>
<dbReference type="GO" id="GO:0005737">
    <property type="term" value="C:cytoplasm"/>
    <property type="evidence" value="ECO:0007669"/>
    <property type="project" value="UniProtKB-SubCell"/>
</dbReference>
<dbReference type="EMBL" id="JPGN01000078">
    <property type="protein sequence ID" value="KFI18562.1"/>
    <property type="molecule type" value="Genomic_DNA"/>
</dbReference>
<evidence type="ECO:0000256" key="2">
    <source>
        <dbReference type="ARBA" id="ARBA00004667"/>
    </source>
</evidence>
<evidence type="ECO:0000256" key="8">
    <source>
        <dbReference type="HAMAP-Rule" id="MF_00125"/>
    </source>
</evidence>
<evidence type="ECO:0000313" key="12">
    <source>
        <dbReference type="Proteomes" id="UP000028839"/>
    </source>
</evidence>
<comment type="function">
    <text evidence="7 8">Required for the first step of histidine biosynthesis. May allow the feedback regulation of ATP phosphoribosyltransferase activity by histidine.</text>
</comment>
<dbReference type="GO" id="GO:0006427">
    <property type="term" value="P:histidyl-tRNA aminoacylation"/>
    <property type="evidence" value="ECO:0007669"/>
    <property type="project" value="TreeGrafter"/>
</dbReference>
<dbReference type="InterPro" id="IPR045864">
    <property type="entry name" value="aa-tRNA-synth_II/BPL/LPL"/>
</dbReference>
<evidence type="ECO:0000256" key="4">
    <source>
        <dbReference type="ARBA" id="ARBA00011496"/>
    </source>
</evidence>